<dbReference type="EMBL" id="CM015734">
    <property type="protein sequence ID" value="KAF3706447.1"/>
    <property type="molecule type" value="Genomic_DNA"/>
</dbReference>
<gene>
    <name evidence="1" type="ORF">EXN66_Car022139</name>
</gene>
<dbReference type="Proteomes" id="UP000503349">
    <property type="component" value="Chromosome 23"/>
</dbReference>
<evidence type="ECO:0000313" key="2">
    <source>
        <dbReference type="Proteomes" id="UP000503349"/>
    </source>
</evidence>
<evidence type="ECO:0000313" key="1">
    <source>
        <dbReference type="EMBL" id="KAF3706447.1"/>
    </source>
</evidence>
<accession>A0A6G1QVC5</accession>
<proteinExistence type="predicted"/>
<organism evidence="1 2">
    <name type="scientific">Channa argus</name>
    <name type="common">Northern snakehead</name>
    <name type="synonym">Ophicephalus argus</name>
    <dbReference type="NCBI Taxonomy" id="215402"/>
    <lineage>
        <taxon>Eukaryota</taxon>
        <taxon>Metazoa</taxon>
        <taxon>Chordata</taxon>
        <taxon>Craniata</taxon>
        <taxon>Vertebrata</taxon>
        <taxon>Euteleostomi</taxon>
        <taxon>Actinopterygii</taxon>
        <taxon>Neopterygii</taxon>
        <taxon>Teleostei</taxon>
        <taxon>Neoteleostei</taxon>
        <taxon>Acanthomorphata</taxon>
        <taxon>Anabantaria</taxon>
        <taxon>Anabantiformes</taxon>
        <taxon>Channoidei</taxon>
        <taxon>Channidae</taxon>
        <taxon>Channa</taxon>
    </lineage>
</organism>
<reference evidence="1 2" key="1">
    <citation type="submission" date="2019-02" db="EMBL/GenBank/DDBJ databases">
        <title>Opniocepnalus argus genome.</title>
        <authorList>
            <person name="Zhou C."/>
            <person name="Xiao S."/>
        </authorList>
    </citation>
    <scope>NUCLEOTIDE SEQUENCE [LARGE SCALE GENOMIC DNA]</scope>
    <source>
        <strain evidence="1">OARG1902GOOAL</strain>
        <tissue evidence="1">Muscle</tissue>
    </source>
</reference>
<sequence length="52" mass="5660">MNTAVIKNEATQQAYSLTMMSVASTILDGFMQFGFVLPHTGILLSSVHKLCL</sequence>
<reference evidence="2" key="2">
    <citation type="submission" date="2019-02" db="EMBL/GenBank/DDBJ databases">
        <title>Opniocepnalus argus Var Kimnra genome.</title>
        <authorList>
            <person name="Zhou C."/>
            <person name="Xiao S."/>
        </authorList>
    </citation>
    <scope>NUCLEOTIDE SEQUENCE [LARGE SCALE GENOMIC DNA]</scope>
</reference>
<keyword evidence="2" id="KW-1185">Reference proteome</keyword>
<dbReference type="AlphaFoldDB" id="A0A6G1QVC5"/>
<name>A0A6G1QVC5_CHAAH</name>
<protein>
    <submittedName>
        <fullName evidence="1">Uncharacterized protein</fullName>
    </submittedName>
</protein>